<name>G7Z8C6_AZOL4</name>
<dbReference type="Proteomes" id="UP000005667">
    <property type="component" value="Chromosome"/>
</dbReference>
<accession>G7Z8C6</accession>
<dbReference type="AlphaFoldDB" id="G7Z8C6"/>
<evidence type="ECO:0000256" key="1">
    <source>
        <dbReference type="SAM" id="MobiDB-lite"/>
    </source>
</evidence>
<sequence>MTAIRSTEKMPNDRKDVITPAQCRAGRGLVRMSQEQLAEAAEVGEKTIADFERESGRQLHIRTLRALRAALEAAGVEIIPENGGGEGVRLKKDRPKEADVI</sequence>
<dbReference type="InterPro" id="IPR010982">
    <property type="entry name" value="Lambda_DNA-bd_dom_sf"/>
</dbReference>
<organism evidence="3 4">
    <name type="scientific">Azospirillum lipoferum (strain 4B)</name>
    <dbReference type="NCBI Taxonomy" id="862719"/>
    <lineage>
        <taxon>Bacteria</taxon>
        <taxon>Pseudomonadati</taxon>
        <taxon>Pseudomonadota</taxon>
        <taxon>Alphaproteobacteria</taxon>
        <taxon>Rhodospirillales</taxon>
        <taxon>Azospirillaceae</taxon>
        <taxon>Azospirillum</taxon>
    </lineage>
</organism>
<dbReference type="GO" id="GO:0003677">
    <property type="term" value="F:DNA binding"/>
    <property type="evidence" value="ECO:0007669"/>
    <property type="project" value="InterPro"/>
</dbReference>
<dbReference type="PROSITE" id="PS50943">
    <property type="entry name" value="HTH_CROC1"/>
    <property type="match status" value="1"/>
</dbReference>
<dbReference type="Gene3D" id="1.10.260.40">
    <property type="entry name" value="lambda repressor-like DNA-binding domains"/>
    <property type="match status" value="1"/>
</dbReference>
<proteinExistence type="predicted"/>
<evidence type="ECO:0000313" key="4">
    <source>
        <dbReference type="Proteomes" id="UP000005667"/>
    </source>
</evidence>
<feature type="domain" description="HTH cro/C1-type" evidence="2">
    <location>
        <begin position="32"/>
        <end position="78"/>
    </location>
</feature>
<dbReference type="InterPro" id="IPR001387">
    <property type="entry name" value="Cro/C1-type_HTH"/>
</dbReference>
<dbReference type="SUPFAM" id="SSF47413">
    <property type="entry name" value="lambda repressor-like DNA-binding domains"/>
    <property type="match status" value="1"/>
</dbReference>
<dbReference type="EMBL" id="FQ311868">
    <property type="protein sequence ID" value="CBS87241.1"/>
    <property type="molecule type" value="Genomic_DNA"/>
</dbReference>
<evidence type="ECO:0000313" key="3">
    <source>
        <dbReference type="EMBL" id="CBS87241.1"/>
    </source>
</evidence>
<protein>
    <submittedName>
        <fullName evidence="3">Transcriptional regulator (Modular protein)</fullName>
    </submittedName>
</protein>
<dbReference type="KEGG" id="ali:AZOLI_1998"/>
<dbReference type="STRING" id="862719.AZOLI_1998"/>
<feature type="region of interest" description="Disordered" evidence="1">
    <location>
        <begin position="81"/>
        <end position="101"/>
    </location>
</feature>
<dbReference type="HOGENOM" id="CLU_066192_28_3_5"/>
<evidence type="ECO:0000259" key="2">
    <source>
        <dbReference type="PROSITE" id="PS50943"/>
    </source>
</evidence>
<reference evidence="4" key="1">
    <citation type="journal article" date="2011" name="PLoS Genet.">
        <title>Azospirillum genomes reveal transition of bacteria from aquatic to terrestrial environments.</title>
        <authorList>
            <person name="Wisniewski-Dye F."/>
            <person name="Borziak K."/>
            <person name="Khalsa-Moyers G."/>
            <person name="Alexandre G."/>
            <person name="Sukharnikov L.O."/>
            <person name="Wuichet K."/>
            <person name="Hurst G.B."/>
            <person name="McDonald W.H."/>
            <person name="Robertson J.S."/>
            <person name="Barbe V."/>
            <person name="Calteau A."/>
            <person name="Rouy Z."/>
            <person name="Mangenot S."/>
            <person name="Prigent-Combaret C."/>
            <person name="Normand P."/>
            <person name="Boyer M."/>
            <person name="Siguier P."/>
            <person name="Dessaux Y."/>
            <person name="Elmerich C."/>
            <person name="Condemine G."/>
            <person name="Krishnen G."/>
            <person name="Kennedy I."/>
            <person name="Paterson A.H."/>
            <person name="Gonzalez V."/>
            <person name="Mavingui P."/>
            <person name="Zhulin I.B."/>
        </authorList>
    </citation>
    <scope>NUCLEOTIDE SEQUENCE [LARGE SCALE GENOMIC DNA]</scope>
    <source>
        <strain evidence="4">4B</strain>
    </source>
</reference>
<gene>
    <name evidence="3" type="ordered locus">AZOLI_1998</name>
</gene>
<feature type="compositionally biased region" description="Basic and acidic residues" evidence="1">
    <location>
        <begin position="88"/>
        <end position="101"/>
    </location>
</feature>
<keyword evidence="4" id="KW-1185">Reference proteome</keyword>